<sequence length="216" mass="21554">MTITTATVRVVVLAACAAVAAACGGQTGGTALPAPADPTTSVAAAPSSTPAAAPSASDVPTPGPTFTETVTVPAPAPAGPVPCVDPSSSNVRAAVADLGTDSQGGRFVIDDHTTGISSDGCPSLEWARATGTGIQNGTVQSHVLFFTNTGSYLGTATSDAYSYTSVVGASDDTVTVRYRWLSPDDANCCPSNESYVTFTLVGGNTIVPDGQFPPRP</sequence>
<dbReference type="InterPro" id="IPR025971">
    <property type="entry name" value="LppP/LprE"/>
</dbReference>
<organism evidence="8 9">
    <name type="scientific">Rhodococcoides kroppenstedtii</name>
    <dbReference type="NCBI Taxonomy" id="293050"/>
    <lineage>
        <taxon>Bacteria</taxon>
        <taxon>Bacillati</taxon>
        <taxon>Actinomycetota</taxon>
        <taxon>Actinomycetes</taxon>
        <taxon>Mycobacteriales</taxon>
        <taxon>Nocardiaceae</taxon>
        <taxon>Rhodococcoides</taxon>
    </lineage>
</organism>
<proteinExistence type="predicted"/>
<name>A0A1I0U4A7_9NOCA</name>
<evidence type="ECO:0000256" key="7">
    <source>
        <dbReference type="SAM" id="SignalP"/>
    </source>
</evidence>
<dbReference type="GeneID" id="85486948"/>
<reference evidence="8 9" key="1">
    <citation type="submission" date="2016-10" db="EMBL/GenBank/DDBJ databases">
        <authorList>
            <person name="de Groot N.N."/>
        </authorList>
    </citation>
    <scope>NUCLEOTIDE SEQUENCE [LARGE SCALE GENOMIC DNA]</scope>
    <source>
        <strain evidence="8 9">DSM 44908</strain>
    </source>
</reference>
<evidence type="ECO:0000256" key="3">
    <source>
        <dbReference type="ARBA" id="ARBA00023136"/>
    </source>
</evidence>
<feature type="signal peptide" evidence="7">
    <location>
        <begin position="1"/>
        <end position="20"/>
    </location>
</feature>
<dbReference type="OrthoDB" id="4427395at2"/>
<dbReference type="AlphaFoldDB" id="A0A1I0U4A7"/>
<feature type="chain" id="PRO_5039333829" evidence="7">
    <location>
        <begin position="21"/>
        <end position="216"/>
    </location>
</feature>
<evidence type="ECO:0000256" key="1">
    <source>
        <dbReference type="ARBA" id="ARBA00022475"/>
    </source>
</evidence>
<evidence type="ECO:0000256" key="6">
    <source>
        <dbReference type="SAM" id="MobiDB-lite"/>
    </source>
</evidence>
<evidence type="ECO:0000256" key="4">
    <source>
        <dbReference type="ARBA" id="ARBA00023139"/>
    </source>
</evidence>
<evidence type="ECO:0000313" key="9">
    <source>
        <dbReference type="Proteomes" id="UP000182054"/>
    </source>
</evidence>
<keyword evidence="1" id="KW-1003">Cell membrane</keyword>
<keyword evidence="3" id="KW-0472">Membrane</keyword>
<evidence type="ECO:0000313" key="8">
    <source>
        <dbReference type="EMBL" id="SFA58902.1"/>
    </source>
</evidence>
<feature type="compositionally biased region" description="Low complexity" evidence="6">
    <location>
        <begin position="37"/>
        <end position="73"/>
    </location>
</feature>
<dbReference type="EMBL" id="FOJN01000013">
    <property type="protein sequence ID" value="SFA58902.1"/>
    <property type="molecule type" value="Genomic_DNA"/>
</dbReference>
<dbReference type="Pfam" id="PF14041">
    <property type="entry name" value="Lipoprotein_21"/>
    <property type="match status" value="1"/>
</dbReference>
<keyword evidence="2 7" id="KW-0732">Signal</keyword>
<dbReference type="RefSeq" id="WP_139203986.1">
    <property type="nucleotide sequence ID" value="NZ_FOJN01000013.1"/>
</dbReference>
<evidence type="ECO:0000256" key="5">
    <source>
        <dbReference type="ARBA" id="ARBA00023288"/>
    </source>
</evidence>
<accession>A0A1I0U4A7</accession>
<evidence type="ECO:0000256" key="2">
    <source>
        <dbReference type="ARBA" id="ARBA00022729"/>
    </source>
</evidence>
<protein>
    <submittedName>
        <fullName evidence="8">LppP/LprE lipoprotein</fullName>
    </submittedName>
</protein>
<feature type="region of interest" description="Disordered" evidence="6">
    <location>
        <begin position="37"/>
        <end position="87"/>
    </location>
</feature>
<keyword evidence="4" id="KW-0564">Palmitate</keyword>
<gene>
    <name evidence="8" type="ORF">SAMN05444374_11353</name>
</gene>
<keyword evidence="5 8" id="KW-0449">Lipoprotein</keyword>
<dbReference type="Proteomes" id="UP000182054">
    <property type="component" value="Unassembled WGS sequence"/>
</dbReference>